<comment type="similarity">
    <text evidence="6">Belongs to the glycosyl hydrolase 89 family.</text>
</comment>
<dbReference type="Pfam" id="PF05089">
    <property type="entry name" value="NAGLU"/>
    <property type="match status" value="1"/>
</dbReference>
<comment type="catalytic activity">
    <reaction evidence="5">
        <text>Hydrolysis of terminal non-reducing N-acetyl-D-glucosamine residues in N-acetyl-alpha-D-glucosaminides.</text>
        <dbReference type="EC" id="3.2.1.50"/>
    </reaction>
</comment>
<accession>A0AAV9RGC9</accession>
<evidence type="ECO:0000256" key="4">
    <source>
        <dbReference type="ARBA" id="ARBA00023295"/>
    </source>
</evidence>
<dbReference type="Gene3D" id="3.30.379.10">
    <property type="entry name" value="Chitobiase/beta-hexosaminidase domain 2-like"/>
    <property type="match status" value="1"/>
</dbReference>
<feature type="domain" description="Alpha-N-acetylglucosaminidase tim-barrel" evidence="9">
    <location>
        <begin position="142"/>
        <end position="477"/>
    </location>
</feature>
<dbReference type="InterPro" id="IPR024732">
    <property type="entry name" value="NAGLU_C"/>
</dbReference>
<organism evidence="12 13">
    <name type="scientific">Crenichthys baileyi</name>
    <name type="common">White River springfish</name>
    <dbReference type="NCBI Taxonomy" id="28760"/>
    <lineage>
        <taxon>Eukaryota</taxon>
        <taxon>Metazoa</taxon>
        <taxon>Chordata</taxon>
        <taxon>Craniata</taxon>
        <taxon>Vertebrata</taxon>
        <taxon>Euteleostomi</taxon>
        <taxon>Actinopterygii</taxon>
        <taxon>Neopterygii</taxon>
        <taxon>Teleostei</taxon>
        <taxon>Neoteleostei</taxon>
        <taxon>Acanthomorphata</taxon>
        <taxon>Ovalentaria</taxon>
        <taxon>Atherinomorphae</taxon>
        <taxon>Cyprinodontiformes</taxon>
        <taxon>Goodeidae</taxon>
        <taxon>Crenichthys</taxon>
    </lineage>
</organism>
<evidence type="ECO:0000256" key="6">
    <source>
        <dbReference type="ARBA" id="ARBA00060996"/>
    </source>
</evidence>
<evidence type="ECO:0000259" key="11">
    <source>
        <dbReference type="Pfam" id="PF12972"/>
    </source>
</evidence>
<evidence type="ECO:0000256" key="1">
    <source>
        <dbReference type="ARBA" id="ARBA00022729"/>
    </source>
</evidence>
<proteinExistence type="inferred from homology"/>
<dbReference type="Proteomes" id="UP001311232">
    <property type="component" value="Unassembled WGS sequence"/>
</dbReference>
<dbReference type="PANTHER" id="PTHR12872:SF1">
    <property type="entry name" value="ALPHA-N-ACETYLGLUCOSAMINIDASE"/>
    <property type="match status" value="1"/>
</dbReference>
<dbReference type="GO" id="GO:0048731">
    <property type="term" value="P:system development"/>
    <property type="evidence" value="ECO:0007669"/>
    <property type="project" value="UniProtKB-ARBA"/>
</dbReference>
<feature type="domain" description="Alpha-N-acetylglucosaminidase N-terminal" evidence="10">
    <location>
        <begin position="46"/>
        <end position="127"/>
    </location>
</feature>
<evidence type="ECO:0000256" key="7">
    <source>
        <dbReference type="ARBA" id="ARBA00066522"/>
    </source>
</evidence>
<reference evidence="12 13" key="1">
    <citation type="submission" date="2021-06" db="EMBL/GenBank/DDBJ databases">
        <authorList>
            <person name="Palmer J.M."/>
        </authorList>
    </citation>
    <scope>NUCLEOTIDE SEQUENCE [LARGE SCALE GENOMIC DNA]</scope>
    <source>
        <strain evidence="12 13">MEX-2019</strain>
        <tissue evidence="12">Muscle</tissue>
    </source>
</reference>
<evidence type="ECO:0000256" key="5">
    <source>
        <dbReference type="ARBA" id="ARBA00052030"/>
    </source>
</evidence>
<dbReference type="PANTHER" id="PTHR12872">
    <property type="entry name" value="ALPHA-N-ACETYLGLUCOSAMINIDASE"/>
    <property type="match status" value="1"/>
</dbReference>
<dbReference type="Pfam" id="PF12971">
    <property type="entry name" value="NAGLU_N"/>
    <property type="match status" value="1"/>
</dbReference>
<dbReference type="GO" id="GO:0004561">
    <property type="term" value="F:alpha-N-acetylglucosaminidase activity"/>
    <property type="evidence" value="ECO:0007669"/>
    <property type="project" value="UniProtKB-EC"/>
</dbReference>
<protein>
    <recommendedName>
        <fullName evidence="8">Alpha-N-acetylglucosaminidase</fullName>
        <ecNumber evidence="7">3.2.1.50</ecNumber>
    </recommendedName>
</protein>
<dbReference type="FunFam" id="3.20.20.80:FF:000107">
    <property type="entry name" value="Alpha-N-acetylglucosaminidase family"/>
    <property type="match status" value="1"/>
</dbReference>
<dbReference type="EC" id="3.2.1.50" evidence="7"/>
<evidence type="ECO:0000313" key="13">
    <source>
        <dbReference type="Proteomes" id="UP001311232"/>
    </source>
</evidence>
<evidence type="ECO:0000259" key="10">
    <source>
        <dbReference type="Pfam" id="PF12971"/>
    </source>
</evidence>
<dbReference type="InterPro" id="IPR029018">
    <property type="entry name" value="Hex-like_dom2"/>
</dbReference>
<name>A0AAV9RGC9_9TELE</name>
<dbReference type="AlphaFoldDB" id="A0AAV9RGC9"/>
<evidence type="ECO:0000256" key="2">
    <source>
        <dbReference type="ARBA" id="ARBA00022801"/>
    </source>
</evidence>
<sequence>MWLNMSFRKASYAALVVVCLCLTVSCKFPTLDHLKPKASDKTQARAVSGLLRRLLGNRSTEFIVSVNRSLSNDSLDVCELRSAKNKIVATGSTGVALASGIYNYLKYFCNCHVSWSGKQLEVPSPLPQLTGVLRINTPHRFRYYQNVCTVSYSFVWWDWPRWEKEIDWMALNGINLPLAFTGQEAVWQEVYRSLGLNESELEDFFSGPAFLAWNRMANMDKFGGPLPQSWHVNQLYLQFKILERMRAFGMIPVLPAFSGNIPQGILRLYPKANVTRLGPWAHFNCSFSCSFILDPRDPLFLQIGALYLSQVVKLFGTDHIYNTDTFNEMTPPSSDPDYLSAISRSVFASMAAVDPDAVWLMQGWLFFSDPNFWKPVQIQSLLHGVPLGRMIVLDLFAEADPVFTYTESFYGQPFIWCMLHNFGGNNGFFGTVESINSGPFKAQNFPNSTLVGIGMTPEGIEQNPVIYELMSELAWRKEPVNLAKWVSLYAVRRYGGMHDNLTAAWKLLFSSVYNCTVPHYVNHNHSPLVHRPSFRLRTDLWYDPADLFEAWKLFMEAAPSFMSKETFQYDLVDVTRQVLQVLTTYFYQDIADAFGNKKMAELLTAGGVLVYDLFPELDRLLSSNQNFLLGTWLERAQSKALNEKEAQLYDMNARNQVTLWGPSGEILDYANKEWGGLIEDYYAQRWGLFVQTLVECLDHGLPFNQSSFNQAVFQIEKGFIYNGRKYPTKPQGDTYEIAYRIFLKYYPQAMKRLLQTVKGSPSSPSSAFP</sequence>
<dbReference type="Gene3D" id="3.20.20.80">
    <property type="entry name" value="Glycosidases"/>
    <property type="match status" value="1"/>
</dbReference>
<keyword evidence="13" id="KW-1185">Reference proteome</keyword>
<gene>
    <name evidence="12" type="ORF">CRENBAI_005791</name>
</gene>
<feature type="domain" description="Alpha-N-acetylglucosaminidase C-terminal" evidence="11">
    <location>
        <begin position="485"/>
        <end position="743"/>
    </location>
</feature>
<dbReference type="InterPro" id="IPR024733">
    <property type="entry name" value="NAGLU_tim-barrel"/>
</dbReference>
<dbReference type="Pfam" id="PF12972">
    <property type="entry name" value="NAGLU_C"/>
    <property type="match status" value="1"/>
</dbReference>
<keyword evidence="4" id="KW-0326">Glycosidase</keyword>
<evidence type="ECO:0000259" key="9">
    <source>
        <dbReference type="Pfam" id="PF05089"/>
    </source>
</evidence>
<evidence type="ECO:0000256" key="8">
    <source>
        <dbReference type="ARBA" id="ARBA00072202"/>
    </source>
</evidence>
<dbReference type="InterPro" id="IPR024240">
    <property type="entry name" value="NAGLU_N"/>
</dbReference>
<evidence type="ECO:0000256" key="3">
    <source>
        <dbReference type="ARBA" id="ARBA00023180"/>
    </source>
</evidence>
<comment type="caution">
    <text evidence="12">The sequence shown here is derived from an EMBL/GenBank/DDBJ whole genome shotgun (WGS) entry which is preliminary data.</text>
</comment>
<dbReference type="InterPro" id="IPR007781">
    <property type="entry name" value="NAGLU"/>
</dbReference>
<keyword evidence="1" id="KW-0732">Signal</keyword>
<dbReference type="Gene3D" id="1.20.120.670">
    <property type="entry name" value="N-acetyl-b-d-glucoasminidase"/>
    <property type="match status" value="1"/>
</dbReference>
<evidence type="ECO:0000313" key="12">
    <source>
        <dbReference type="EMBL" id="KAK5608035.1"/>
    </source>
</evidence>
<keyword evidence="3" id="KW-0325">Glycoprotein</keyword>
<keyword evidence="2" id="KW-0378">Hydrolase</keyword>
<dbReference type="EMBL" id="JAHHUM010001869">
    <property type="protein sequence ID" value="KAK5608035.1"/>
    <property type="molecule type" value="Genomic_DNA"/>
</dbReference>